<keyword evidence="19" id="KW-0732">Signal</keyword>
<evidence type="ECO:0000256" key="5">
    <source>
        <dbReference type="ARBA" id="ARBA00013177"/>
    </source>
</evidence>
<evidence type="ECO:0000256" key="19">
    <source>
        <dbReference type="SAM" id="SignalP"/>
    </source>
</evidence>
<evidence type="ECO:0000313" key="21">
    <source>
        <dbReference type="EMBL" id="KAF8894224.1"/>
    </source>
</evidence>
<dbReference type="SUPFAM" id="SSF51905">
    <property type="entry name" value="FAD/NAD(P)-binding domain"/>
    <property type="match status" value="1"/>
</dbReference>
<feature type="binding site" evidence="17">
    <location>
        <position position="290"/>
    </location>
    <ligand>
        <name>FAD</name>
        <dbReference type="ChEBI" id="CHEBI:57692"/>
    </ligand>
</feature>
<keyword evidence="22" id="KW-1185">Reference proteome</keyword>
<dbReference type="Gene3D" id="3.50.50.60">
    <property type="entry name" value="FAD/NAD(P)-binding domain"/>
    <property type="match status" value="1"/>
</dbReference>
<comment type="caution">
    <text evidence="21">The sequence shown here is derived from an EMBL/GenBank/DDBJ whole genome shotgun (WGS) entry which is preliminary data.</text>
</comment>
<sequence>MLCLELLLLSFASFSLSNPVHGHGGAHARSFTNPSLQPRNYITPDQRFSSYDYIIAGGGLAGLVLANRLSANSSNAVLVLEAGPSGDAVASQIDVPATTYFDTLTGSDPYDWVYKTAPQTNAGGRVMTQPRGRVLGGSSAVNGMYLVRPSQAEVDAWSNLIAPNDQTAANNWNWDSFFASLKSSETFTPPVADTESVAGMQYVSSSHGTSGPVHATYPGYMVPVSSAWFPTLQAVGISISPDSYSGVNIGGMFATSAINPSNWTRSYSKSAYIDPLPPRANLHIISGATVERVVFSGTTDSSGNHVASGVQFSTGEGTQVQNVTVNKEVLVCGGAMGSPHLLLVSGVGPQDVLSAAGVPVVNELPGVGQHFQDHLAAPVSWSTTVDTQGSIHASGDALSVSCHLNFPPFLAQLTIIQQTPEFNSFINSGVAYVNGSLLFGGDASFATFQNDITGALNTSASTLVPSQYSQVVDGYKAVYQATSEKIYPTTALAEILLSLNSAGQITVQAAVQQPLSQGRIYINSSSIYDKPVIDPQYFSHPADIVVLRQGIKLARQIGAAAPLKNSLGAEVTPGPSVQSDADIEAWLRTAANTEFHPSGGCSMLPQAQGGVVDAELKVYGLSNVRVIDSSVFPVSFAAHLMTPTYALAEKASSLILTPPSTTSSSPTSSGSTSSPSGSTTPTTAGNTKSGSVRNMSFSFLGLLIPVVVISLL</sequence>
<evidence type="ECO:0000256" key="1">
    <source>
        <dbReference type="ARBA" id="ARBA00001974"/>
    </source>
</evidence>
<keyword evidence="9" id="KW-0560">Oxidoreductase</keyword>
<feature type="binding site" evidence="17">
    <location>
        <position position="134"/>
    </location>
    <ligand>
        <name>FAD</name>
        <dbReference type="ChEBI" id="CHEBI:57692"/>
    </ligand>
</feature>
<dbReference type="EC" id="1.1.99.29" evidence="5"/>
<evidence type="ECO:0000256" key="12">
    <source>
        <dbReference type="ARBA" id="ARBA00034010"/>
    </source>
</evidence>
<dbReference type="OrthoDB" id="269227at2759"/>
<dbReference type="GO" id="GO:0005576">
    <property type="term" value="C:extracellular region"/>
    <property type="evidence" value="ECO:0007669"/>
    <property type="project" value="UniProtKB-SubCell"/>
</dbReference>
<dbReference type="Pfam" id="PF05199">
    <property type="entry name" value="GMC_oxred_C"/>
    <property type="match status" value="1"/>
</dbReference>
<comment type="subunit">
    <text evidence="4">Monomer.</text>
</comment>
<feature type="compositionally biased region" description="Low complexity" evidence="18">
    <location>
        <begin position="657"/>
        <end position="683"/>
    </location>
</feature>
<accession>A0A9P5NI28</accession>
<reference evidence="21" key="1">
    <citation type="submission" date="2020-11" db="EMBL/GenBank/DDBJ databases">
        <authorList>
            <consortium name="DOE Joint Genome Institute"/>
            <person name="Ahrendt S."/>
            <person name="Riley R."/>
            <person name="Andreopoulos W."/>
            <person name="LaButti K."/>
            <person name="Pangilinan J."/>
            <person name="Ruiz-duenas F.J."/>
            <person name="Barrasa J.M."/>
            <person name="Sanchez-Garcia M."/>
            <person name="Camarero S."/>
            <person name="Miyauchi S."/>
            <person name="Serrano A."/>
            <person name="Linde D."/>
            <person name="Babiker R."/>
            <person name="Drula E."/>
            <person name="Ayuso-Fernandez I."/>
            <person name="Pacheco R."/>
            <person name="Padilla G."/>
            <person name="Ferreira P."/>
            <person name="Barriuso J."/>
            <person name="Kellner H."/>
            <person name="Castanera R."/>
            <person name="Alfaro M."/>
            <person name="Ramirez L."/>
            <person name="Pisabarro A.G."/>
            <person name="Kuo A."/>
            <person name="Tritt A."/>
            <person name="Lipzen A."/>
            <person name="He G."/>
            <person name="Yan M."/>
            <person name="Ng V."/>
            <person name="Cullen D."/>
            <person name="Martin F."/>
            <person name="Rosso M.-N."/>
            <person name="Henrissat B."/>
            <person name="Hibbett D."/>
            <person name="Martinez A.T."/>
            <person name="Grigoriev I.V."/>
        </authorList>
    </citation>
    <scope>NUCLEOTIDE SEQUENCE</scope>
    <source>
        <strain evidence="21">AH 44721</strain>
    </source>
</reference>
<evidence type="ECO:0000256" key="18">
    <source>
        <dbReference type="SAM" id="MobiDB-lite"/>
    </source>
</evidence>
<dbReference type="PROSITE" id="PS00624">
    <property type="entry name" value="GMC_OXRED_2"/>
    <property type="match status" value="1"/>
</dbReference>
<gene>
    <name evidence="21" type="ORF">CPB84DRAFT_1732170</name>
</gene>
<dbReference type="SUPFAM" id="SSF54373">
    <property type="entry name" value="FAD-linked reductases, C-terminal domain"/>
    <property type="match status" value="1"/>
</dbReference>
<dbReference type="PANTHER" id="PTHR11552:SF218">
    <property type="entry name" value="GLUCOSE-METHANOL-CHOLINE OXIDOREDUCTASE N-TERMINAL DOMAIN-CONTAINING PROTEIN"/>
    <property type="match status" value="1"/>
</dbReference>
<evidence type="ECO:0000256" key="3">
    <source>
        <dbReference type="ARBA" id="ARBA00010790"/>
    </source>
</evidence>
<evidence type="ECO:0000256" key="13">
    <source>
        <dbReference type="ARBA" id="ARBA00034029"/>
    </source>
</evidence>
<dbReference type="InterPro" id="IPR000172">
    <property type="entry name" value="GMC_OxRdtase_N"/>
</dbReference>
<comment type="subcellular location">
    <subcellularLocation>
        <location evidence="2">Secreted</location>
    </subcellularLocation>
</comment>
<evidence type="ECO:0000256" key="11">
    <source>
        <dbReference type="ARBA" id="ARBA00033986"/>
    </source>
</evidence>
<keyword evidence="6" id="KW-0964">Secreted</keyword>
<dbReference type="GO" id="GO:0033718">
    <property type="term" value="F:pyranose dehydrogenase (acceptor) activity"/>
    <property type="evidence" value="ECO:0007669"/>
    <property type="project" value="UniProtKB-EC"/>
</dbReference>
<evidence type="ECO:0000259" key="20">
    <source>
        <dbReference type="PROSITE" id="PS00624"/>
    </source>
</evidence>
<dbReference type="Proteomes" id="UP000724874">
    <property type="component" value="Unassembled WGS sequence"/>
</dbReference>
<feature type="domain" description="Glucose-methanol-choline oxidoreductase N-terminal" evidence="20">
    <location>
        <begin position="334"/>
        <end position="348"/>
    </location>
</feature>
<feature type="chain" id="PRO_5040504137" description="pyranose dehydrogenase (acceptor)" evidence="19">
    <location>
        <begin position="18"/>
        <end position="712"/>
    </location>
</feature>
<dbReference type="InterPro" id="IPR027424">
    <property type="entry name" value="Glucose_Oxidase_domain_2"/>
</dbReference>
<evidence type="ECO:0000256" key="15">
    <source>
        <dbReference type="ARBA" id="ARBA00034059"/>
    </source>
</evidence>
<evidence type="ECO:0000256" key="10">
    <source>
        <dbReference type="ARBA" id="ARBA00024699"/>
    </source>
</evidence>
<evidence type="ECO:0000256" key="4">
    <source>
        <dbReference type="ARBA" id="ARBA00011245"/>
    </source>
</evidence>
<comment type="similarity">
    <text evidence="3">Belongs to the GMC oxidoreductase family.</text>
</comment>
<protein>
    <recommendedName>
        <fullName evidence="5">pyranose dehydrogenase (acceptor)</fullName>
        <ecNumber evidence="5">1.1.99.29</ecNumber>
    </recommendedName>
</protein>
<dbReference type="GO" id="GO:0050660">
    <property type="term" value="F:flavin adenine dinucleotide binding"/>
    <property type="evidence" value="ECO:0007669"/>
    <property type="project" value="InterPro"/>
</dbReference>
<comment type="catalytic activity">
    <reaction evidence="15">
        <text>a pyranoside + acceptor = a pyranosid-3,4-diulose + reduced acceptor.</text>
        <dbReference type="EC" id="1.1.99.29"/>
    </reaction>
</comment>
<proteinExistence type="inferred from homology"/>
<comment type="catalytic activity">
    <reaction evidence="14">
        <text>a pyranoside + acceptor = a pyranosid-3-ulose + reduced acceptor.</text>
        <dbReference type="EC" id="1.1.99.29"/>
    </reaction>
</comment>
<comment type="cofactor">
    <cofactor evidence="1 17">
        <name>FAD</name>
        <dbReference type="ChEBI" id="CHEBI:57692"/>
    </cofactor>
</comment>
<comment type="catalytic activity">
    <reaction evidence="12">
        <text>pyranose + acceptor = pyranos-2,3-diulose + reduced acceptor.</text>
        <dbReference type="EC" id="1.1.99.29"/>
    </reaction>
</comment>
<evidence type="ECO:0000256" key="6">
    <source>
        <dbReference type="ARBA" id="ARBA00022525"/>
    </source>
</evidence>
<feature type="active site" description="Proton donor" evidence="16">
    <location>
        <position position="596"/>
    </location>
</feature>
<evidence type="ECO:0000256" key="17">
    <source>
        <dbReference type="PIRSR" id="PIRSR000137-2"/>
    </source>
</evidence>
<dbReference type="PANTHER" id="PTHR11552">
    <property type="entry name" value="GLUCOSE-METHANOL-CHOLINE GMC OXIDOREDUCTASE"/>
    <property type="match status" value="1"/>
</dbReference>
<evidence type="ECO:0000256" key="16">
    <source>
        <dbReference type="PIRSR" id="PIRSR000137-1"/>
    </source>
</evidence>
<dbReference type="InterPro" id="IPR007867">
    <property type="entry name" value="GMC_OxRtase_C"/>
</dbReference>
<keyword evidence="8 17" id="KW-0274">FAD</keyword>
<organism evidence="21 22">
    <name type="scientific">Gymnopilus junonius</name>
    <name type="common">Spectacular rustgill mushroom</name>
    <name type="synonym">Gymnopilus spectabilis subsp. junonius</name>
    <dbReference type="NCBI Taxonomy" id="109634"/>
    <lineage>
        <taxon>Eukaryota</taxon>
        <taxon>Fungi</taxon>
        <taxon>Dikarya</taxon>
        <taxon>Basidiomycota</taxon>
        <taxon>Agaricomycotina</taxon>
        <taxon>Agaricomycetes</taxon>
        <taxon>Agaricomycetidae</taxon>
        <taxon>Agaricales</taxon>
        <taxon>Agaricineae</taxon>
        <taxon>Hymenogastraceae</taxon>
        <taxon>Gymnopilus</taxon>
    </lineage>
</organism>
<evidence type="ECO:0000313" key="22">
    <source>
        <dbReference type="Proteomes" id="UP000724874"/>
    </source>
</evidence>
<dbReference type="Gene3D" id="4.10.450.10">
    <property type="entry name" value="Glucose Oxidase, domain 2"/>
    <property type="match status" value="1"/>
</dbReference>
<comment type="function">
    <text evidence="10">Catalyzes the single-oxidation or sequential double oxidation reaction of carbohydrates primarily at carbon-2 and/or carbon-3 with the concomitant reduction of the flavin. The enzyme exhibits a broad sugar substrate specificity, oxidizing different aldopyranoses to the corresponding C-1, C-2, C-3 or C-1,2, C-2,3 and C-3,4 (di)dehydro sugars with substrate-specific regioselectivity. Accepts only a narrow range of electron acceptors such as substituted benzoquinones and complexed metal ions and reacts extremely slowly with O(2) as acceptor. May play a role in the natural recycling of plant matter by oxidizing all major monosaccharides in lignocellulose and by reducing quinone compounds or reactive radical species generated during lignin depolymerization.</text>
</comment>
<dbReference type="InterPro" id="IPR036188">
    <property type="entry name" value="FAD/NAD-bd_sf"/>
</dbReference>
<comment type="catalytic activity">
    <reaction evidence="13">
        <text>pyranose + acceptor = pyranos-3-ulose + reduced acceptor.</text>
        <dbReference type="EC" id="1.1.99.29"/>
    </reaction>
</comment>
<dbReference type="EMBL" id="JADNYJ010000065">
    <property type="protein sequence ID" value="KAF8894224.1"/>
    <property type="molecule type" value="Genomic_DNA"/>
</dbReference>
<dbReference type="InterPro" id="IPR012132">
    <property type="entry name" value="GMC_OxRdtase"/>
</dbReference>
<evidence type="ECO:0000256" key="14">
    <source>
        <dbReference type="ARBA" id="ARBA00034050"/>
    </source>
</evidence>
<dbReference type="Gene3D" id="3.30.560.10">
    <property type="entry name" value="Glucose Oxidase, domain 3"/>
    <property type="match status" value="1"/>
</dbReference>
<keyword evidence="7" id="KW-0285">Flavoprotein</keyword>
<feature type="signal peptide" evidence="19">
    <location>
        <begin position="1"/>
        <end position="17"/>
    </location>
</feature>
<dbReference type="PIRSF" id="PIRSF000137">
    <property type="entry name" value="Alcohol_oxidase"/>
    <property type="match status" value="1"/>
</dbReference>
<evidence type="ECO:0000256" key="7">
    <source>
        <dbReference type="ARBA" id="ARBA00022630"/>
    </source>
</evidence>
<name>A0A9P5NI28_GYMJU</name>
<feature type="active site" description="Proton acceptor" evidence="16">
    <location>
        <position position="639"/>
    </location>
</feature>
<feature type="region of interest" description="Disordered" evidence="18">
    <location>
        <begin position="657"/>
        <end position="688"/>
    </location>
</feature>
<evidence type="ECO:0000256" key="8">
    <source>
        <dbReference type="ARBA" id="ARBA00022827"/>
    </source>
</evidence>
<evidence type="ECO:0000256" key="2">
    <source>
        <dbReference type="ARBA" id="ARBA00004613"/>
    </source>
</evidence>
<dbReference type="AlphaFoldDB" id="A0A9P5NI28"/>
<comment type="catalytic activity">
    <reaction evidence="11">
        <text>pyranose + acceptor = pyranos-2-ulose + reduced acceptor.</text>
        <dbReference type="EC" id="1.1.99.29"/>
    </reaction>
</comment>
<dbReference type="Pfam" id="PF00732">
    <property type="entry name" value="GMC_oxred_N"/>
    <property type="match status" value="1"/>
</dbReference>
<evidence type="ECO:0000256" key="9">
    <source>
        <dbReference type="ARBA" id="ARBA00023002"/>
    </source>
</evidence>